<evidence type="ECO:0000313" key="1">
    <source>
        <dbReference type="EMBL" id="GAA5142788.1"/>
    </source>
</evidence>
<organism evidence="1 2">
    <name type="scientific">Pseudonocardia adelaidensis</name>
    <dbReference type="NCBI Taxonomy" id="648754"/>
    <lineage>
        <taxon>Bacteria</taxon>
        <taxon>Bacillati</taxon>
        <taxon>Actinomycetota</taxon>
        <taxon>Actinomycetes</taxon>
        <taxon>Pseudonocardiales</taxon>
        <taxon>Pseudonocardiaceae</taxon>
        <taxon>Pseudonocardia</taxon>
    </lineage>
</organism>
<comment type="caution">
    <text evidence="1">The sequence shown here is derived from an EMBL/GenBank/DDBJ whole genome shotgun (WGS) entry which is preliminary data.</text>
</comment>
<gene>
    <name evidence="1" type="ORF">GCM10023320_83450</name>
</gene>
<proteinExistence type="predicted"/>
<keyword evidence="2" id="KW-1185">Reference proteome</keyword>
<name>A0ABP9PCL7_9PSEU</name>
<dbReference type="EMBL" id="BAABJO010000064">
    <property type="protein sequence ID" value="GAA5142788.1"/>
    <property type="molecule type" value="Genomic_DNA"/>
</dbReference>
<protein>
    <submittedName>
        <fullName evidence="1">Uncharacterized protein</fullName>
    </submittedName>
</protein>
<dbReference type="RefSeq" id="WP_345613501.1">
    <property type="nucleotide sequence ID" value="NZ_BAABJO010000064.1"/>
</dbReference>
<dbReference type="Proteomes" id="UP001500804">
    <property type="component" value="Unassembled WGS sequence"/>
</dbReference>
<sequence>MSAPAAPPTSVRRLDTAGARELAGLAAVLDDLQYALRCCEHLVAQVGRRGGPDAVLVEALWTGALLAYVRCFSPRAALLTAADLDAVEGEHEGEFRRLHEVLLKLRDHLASRHVNPREAFTIGAAQANDGTPTGIAVVSSPRPLVEESSVRMLGRLAYLLAARVDARMQERQQAVLGEAAALAPAELAELPLVHLTDGGGH</sequence>
<reference evidence="2" key="1">
    <citation type="journal article" date="2019" name="Int. J. Syst. Evol. Microbiol.">
        <title>The Global Catalogue of Microorganisms (GCM) 10K type strain sequencing project: providing services to taxonomists for standard genome sequencing and annotation.</title>
        <authorList>
            <consortium name="The Broad Institute Genomics Platform"/>
            <consortium name="The Broad Institute Genome Sequencing Center for Infectious Disease"/>
            <person name="Wu L."/>
            <person name="Ma J."/>
        </authorList>
    </citation>
    <scope>NUCLEOTIDE SEQUENCE [LARGE SCALE GENOMIC DNA]</scope>
    <source>
        <strain evidence="2">JCM 18302</strain>
    </source>
</reference>
<accession>A0ABP9PCL7</accession>
<evidence type="ECO:0000313" key="2">
    <source>
        <dbReference type="Proteomes" id="UP001500804"/>
    </source>
</evidence>